<organism evidence="1 2">
    <name type="scientific">Roseivivax lentus</name>
    <dbReference type="NCBI Taxonomy" id="633194"/>
    <lineage>
        <taxon>Bacteria</taxon>
        <taxon>Pseudomonadati</taxon>
        <taxon>Pseudomonadota</taxon>
        <taxon>Alphaproteobacteria</taxon>
        <taxon>Rhodobacterales</taxon>
        <taxon>Roseobacteraceae</taxon>
        <taxon>Roseivivax</taxon>
    </lineage>
</organism>
<evidence type="ECO:0000313" key="2">
    <source>
        <dbReference type="Proteomes" id="UP000186684"/>
    </source>
</evidence>
<keyword evidence="2" id="KW-1185">Reference proteome</keyword>
<dbReference type="Proteomes" id="UP000186684">
    <property type="component" value="Unassembled WGS sequence"/>
</dbReference>
<sequence>MAHTYLLVSDTGEPLPSASAKSLADAIAAETGVPFNWHLARHAFFNRAYAAVANLEDPNLKASRMQDLVYWGGWRDSNSLNIYTARARRERARTSIAIWGGAQRMDPLA</sequence>
<dbReference type="Gene3D" id="1.10.443.10">
    <property type="entry name" value="Intergrase catalytic core"/>
    <property type="match status" value="1"/>
</dbReference>
<dbReference type="InterPro" id="IPR013762">
    <property type="entry name" value="Integrase-like_cat_sf"/>
</dbReference>
<dbReference type="GO" id="GO:0003677">
    <property type="term" value="F:DNA binding"/>
    <property type="evidence" value="ECO:0007669"/>
    <property type="project" value="InterPro"/>
</dbReference>
<dbReference type="GO" id="GO:0006310">
    <property type="term" value="P:DNA recombination"/>
    <property type="evidence" value="ECO:0007669"/>
    <property type="project" value="InterPro"/>
</dbReference>
<gene>
    <name evidence="1" type="ORF">SAMN05421759_101701</name>
</gene>
<evidence type="ECO:0000313" key="1">
    <source>
        <dbReference type="EMBL" id="SIS60232.1"/>
    </source>
</evidence>
<accession>A0A1N7KF68</accession>
<protein>
    <recommendedName>
        <fullName evidence="3">Phage integrase family protein</fullName>
    </recommendedName>
</protein>
<dbReference type="EMBL" id="FTOQ01000001">
    <property type="protein sequence ID" value="SIS60232.1"/>
    <property type="molecule type" value="Genomic_DNA"/>
</dbReference>
<name>A0A1N7KF68_9RHOB</name>
<evidence type="ECO:0008006" key="3">
    <source>
        <dbReference type="Google" id="ProtNLM"/>
    </source>
</evidence>
<dbReference type="GO" id="GO:0015074">
    <property type="term" value="P:DNA integration"/>
    <property type="evidence" value="ECO:0007669"/>
    <property type="project" value="InterPro"/>
</dbReference>
<reference evidence="2" key="1">
    <citation type="submission" date="2017-01" db="EMBL/GenBank/DDBJ databases">
        <authorList>
            <person name="Varghese N."/>
            <person name="Submissions S."/>
        </authorList>
    </citation>
    <scope>NUCLEOTIDE SEQUENCE [LARGE SCALE GENOMIC DNA]</scope>
    <source>
        <strain evidence="2">DSM 29430</strain>
    </source>
</reference>
<dbReference type="STRING" id="633194.SAMN05421759_101701"/>
<proteinExistence type="predicted"/>
<dbReference type="AlphaFoldDB" id="A0A1N7KF68"/>